<feature type="compositionally biased region" description="Basic and acidic residues" evidence="8">
    <location>
        <begin position="289"/>
        <end position="304"/>
    </location>
</feature>
<feature type="compositionally biased region" description="Low complexity" evidence="8">
    <location>
        <begin position="266"/>
        <end position="280"/>
    </location>
</feature>
<evidence type="ECO:0000256" key="6">
    <source>
        <dbReference type="ARBA" id="ARBA00023212"/>
    </source>
</evidence>
<dbReference type="InterPro" id="IPR018993">
    <property type="entry name" value="FOP_dimerisation-dom_N"/>
</dbReference>
<evidence type="ECO:0000256" key="3">
    <source>
        <dbReference type="ARBA" id="ARBA00005385"/>
    </source>
</evidence>
<dbReference type="InParanoid" id="A0A7I4AWS3"/>
<keyword evidence="4" id="KW-0963">Cytoplasm</keyword>
<evidence type="ECO:0000256" key="1">
    <source>
        <dbReference type="ARBA" id="ARBA00004120"/>
    </source>
</evidence>
<keyword evidence="11" id="KW-1185">Reference proteome</keyword>
<feature type="compositionally biased region" description="Basic and acidic residues" evidence="8">
    <location>
        <begin position="317"/>
        <end position="327"/>
    </location>
</feature>
<evidence type="ECO:0000313" key="10">
    <source>
        <dbReference type="EnsemblPlants" id="Pp3c14_5580V3.9"/>
    </source>
</evidence>
<evidence type="ECO:0000256" key="7">
    <source>
        <dbReference type="ARBA" id="ARBA00023273"/>
    </source>
</evidence>
<dbReference type="PANTHER" id="PTHR15431:SF4">
    <property type="entry name" value="PROTEIN TONNEAU 1B"/>
    <property type="match status" value="1"/>
</dbReference>
<dbReference type="FunCoup" id="A0A7I4AWS3">
    <property type="interactions" value="3256"/>
</dbReference>
<dbReference type="EMBL" id="ABEU02000014">
    <property type="status" value="NOT_ANNOTATED_CDS"/>
    <property type="molecule type" value="Genomic_DNA"/>
</dbReference>
<dbReference type="PROSITE" id="PS50896">
    <property type="entry name" value="LISH"/>
    <property type="match status" value="1"/>
</dbReference>
<feature type="compositionally biased region" description="Polar residues" evidence="8">
    <location>
        <begin position="238"/>
        <end position="250"/>
    </location>
</feature>
<evidence type="ECO:0000313" key="11">
    <source>
        <dbReference type="Proteomes" id="UP000006727"/>
    </source>
</evidence>
<proteinExistence type="inferred from homology"/>
<feature type="region of interest" description="Disordered" evidence="8">
    <location>
        <begin position="228"/>
        <end position="419"/>
    </location>
</feature>
<evidence type="ECO:0000259" key="9">
    <source>
        <dbReference type="Pfam" id="PF09398"/>
    </source>
</evidence>
<comment type="subcellular location">
    <subcellularLocation>
        <location evidence="1">Cytoplasm</location>
        <location evidence="1">Cytoskeleton</location>
        <location evidence="1">Cilium basal body</location>
    </subcellularLocation>
    <subcellularLocation>
        <location evidence="2">Cytoplasm</location>
        <location evidence="2">Cytoskeleton</location>
        <location evidence="2">Microtubule organizing center</location>
        <location evidence="2">Centrosome</location>
    </subcellularLocation>
</comment>
<organism evidence="10 11">
    <name type="scientific">Physcomitrium patens</name>
    <name type="common">Spreading-leaved earth moss</name>
    <name type="synonym">Physcomitrella patens</name>
    <dbReference type="NCBI Taxonomy" id="3218"/>
    <lineage>
        <taxon>Eukaryota</taxon>
        <taxon>Viridiplantae</taxon>
        <taxon>Streptophyta</taxon>
        <taxon>Embryophyta</taxon>
        <taxon>Bryophyta</taxon>
        <taxon>Bryophytina</taxon>
        <taxon>Bryopsida</taxon>
        <taxon>Funariidae</taxon>
        <taxon>Funariales</taxon>
        <taxon>Funariaceae</taxon>
        <taxon>Physcomitrium</taxon>
    </lineage>
</organism>
<reference evidence="10" key="3">
    <citation type="submission" date="2020-12" db="UniProtKB">
        <authorList>
            <consortium name="EnsemblPlants"/>
        </authorList>
    </citation>
    <scope>IDENTIFICATION</scope>
</reference>
<evidence type="ECO:0000256" key="2">
    <source>
        <dbReference type="ARBA" id="ARBA00004300"/>
    </source>
</evidence>
<dbReference type="Gramene" id="Pp3c14_5580V3.9">
    <property type="protein sequence ID" value="Pp3c14_5580V3.9"/>
    <property type="gene ID" value="Pp3c14_5580"/>
</dbReference>
<gene>
    <name evidence="10" type="primary">LOC112291324</name>
</gene>
<dbReference type="InterPro" id="IPR006594">
    <property type="entry name" value="LisH"/>
</dbReference>
<name>A0A7I4AWS3_PHYPA</name>
<sequence>MLGAAMDDYMREMVDLKTLVTKTLEKKGVLARIRAELRANVFQAMEEQDHEAESNGSTSFSLLGTCNERAKQLHNSPSGKLLMALVCDYMEWCELEHTLKVYMPELNQPRAYDRSELEDILGLMGDPNPVSHDSRPLLLTIVEAYLNEKKETSGSGSIVESKSTRNGATGGSRQSGGSTSNLDSSEALETRGPTTKKVSEKPMGGSHDCSFQSRSETDFVGVANDAAISPGSYDDNQKLYQKSSRAQSQLAELPQHRRSSGLPAFSGASRSASNNRGSNGTANDQQSGSRDRDTDGKRRDHCWKEEDESPGGSFSNRKKDNAWRDQDYDNPYTNPSPRTDKGDGKSQRSEHSTSQIRRTSSLEAPSKALGNLQLDDDSASEFGSGLNPGSRAPPTASAGNKKQASAYFYSDSEEENVLE</sequence>
<evidence type="ECO:0000256" key="4">
    <source>
        <dbReference type="ARBA" id="ARBA00022490"/>
    </source>
</evidence>
<evidence type="ECO:0000256" key="8">
    <source>
        <dbReference type="SAM" id="MobiDB-lite"/>
    </source>
</evidence>
<protein>
    <recommendedName>
        <fullName evidence="9">FGFR1 oncogene partner (FOP) N-terminal dimerisation domain-containing protein</fullName>
    </recommendedName>
</protein>
<keyword evidence="5" id="KW-0970">Cilium biogenesis/degradation</keyword>
<dbReference type="Proteomes" id="UP000006727">
    <property type="component" value="Chromosome 14"/>
</dbReference>
<keyword evidence="7" id="KW-0966">Cell projection</keyword>
<keyword evidence="6" id="KW-0206">Cytoskeleton</keyword>
<comment type="similarity">
    <text evidence="3">Belongs to the CEP43 family.</text>
</comment>
<accession>A0A7I4AWS3</accession>
<reference evidence="10 11" key="2">
    <citation type="journal article" date="2018" name="Plant J.">
        <title>The Physcomitrella patens chromosome-scale assembly reveals moss genome structure and evolution.</title>
        <authorList>
            <person name="Lang D."/>
            <person name="Ullrich K.K."/>
            <person name="Murat F."/>
            <person name="Fuchs J."/>
            <person name="Jenkins J."/>
            <person name="Haas F.B."/>
            <person name="Piednoel M."/>
            <person name="Gundlach H."/>
            <person name="Van Bel M."/>
            <person name="Meyberg R."/>
            <person name="Vives C."/>
            <person name="Morata J."/>
            <person name="Symeonidi A."/>
            <person name="Hiss M."/>
            <person name="Muchero W."/>
            <person name="Kamisugi Y."/>
            <person name="Saleh O."/>
            <person name="Blanc G."/>
            <person name="Decker E.L."/>
            <person name="van Gessel N."/>
            <person name="Grimwood J."/>
            <person name="Hayes R.D."/>
            <person name="Graham S.W."/>
            <person name="Gunter L.E."/>
            <person name="McDaniel S.F."/>
            <person name="Hoernstein S.N.W."/>
            <person name="Larsson A."/>
            <person name="Li F.W."/>
            <person name="Perroud P.F."/>
            <person name="Phillips J."/>
            <person name="Ranjan P."/>
            <person name="Rokshar D.S."/>
            <person name="Rothfels C.J."/>
            <person name="Schneider L."/>
            <person name="Shu S."/>
            <person name="Stevenson D.W."/>
            <person name="Thummler F."/>
            <person name="Tillich M."/>
            <person name="Villarreal Aguilar J.C."/>
            <person name="Widiez T."/>
            <person name="Wong G.K."/>
            <person name="Wymore A."/>
            <person name="Zhang Y."/>
            <person name="Zimmer A.D."/>
            <person name="Quatrano R.S."/>
            <person name="Mayer K.F.X."/>
            <person name="Goodstein D."/>
            <person name="Casacuberta J.M."/>
            <person name="Vandepoele K."/>
            <person name="Reski R."/>
            <person name="Cuming A.C."/>
            <person name="Tuskan G.A."/>
            <person name="Maumus F."/>
            <person name="Salse J."/>
            <person name="Schmutz J."/>
            <person name="Rensing S.A."/>
        </authorList>
    </citation>
    <scope>NUCLEOTIDE SEQUENCE [LARGE SCALE GENOMIC DNA]</scope>
    <source>
        <strain evidence="10 11">cv. Gransden 2004</strain>
    </source>
</reference>
<dbReference type="Gene3D" id="1.20.960.40">
    <property type="match status" value="1"/>
</dbReference>
<dbReference type="Pfam" id="PF09398">
    <property type="entry name" value="FOP_dimer"/>
    <property type="match status" value="1"/>
</dbReference>
<dbReference type="PANTHER" id="PTHR15431">
    <property type="entry name" value="FGFR1 ONCOGENE PARTNER/LISH DOMAIN-CONTAINING PROTEIN"/>
    <property type="match status" value="1"/>
</dbReference>
<feature type="compositionally biased region" description="Polar residues" evidence="8">
    <location>
        <begin position="352"/>
        <end position="363"/>
    </location>
</feature>
<feature type="compositionally biased region" description="Basic and acidic residues" evidence="8">
    <location>
        <begin position="338"/>
        <end position="351"/>
    </location>
</feature>
<dbReference type="GO" id="GO:0005815">
    <property type="term" value="C:microtubule organizing center"/>
    <property type="evidence" value="ECO:0007669"/>
    <property type="project" value="InterPro"/>
</dbReference>
<dbReference type="GO" id="GO:0034453">
    <property type="term" value="P:microtubule anchoring"/>
    <property type="evidence" value="ECO:0007669"/>
    <property type="project" value="InterPro"/>
</dbReference>
<dbReference type="AlphaFoldDB" id="A0A7I4AWS3"/>
<feature type="compositionally biased region" description="Polar residues" evidence="8">
    <location>
        <begin position="153"/>
        <end position="166"/>
    </location>
</feature>
<dbReference type="EnsemblPlants" id="Pp3c14_5580V3.9">
    <property type="protein sequence ID" value="Pp3c14_5580V3.9"/>
    <property type="gene ID" value="Pp3c14_5580"/>
</dbReference>
<feature type="region of interest" description="Disordered" evidence="8">
    <location>
        <begin position="152"/>
        <end position="212"/>
    </location>
</feature>
<reference evidence="10 11" key="1">
    <citation type="journal article" date="2008" name="Science">
        <title>The Physcomitrella genome reveals evolutionary insights into the conquest of land by plants.</title>
        <authorList>
            <person name="Rensing S."/>
            <person name="Lang D."/>
            <person name="Zimmer A."/>
            <person name="Terry A."/>
            <person name="Salamov A."/>
            <person name="Shapiro H."/>
            <person name="Nishiyama T."/>
            <person name="Perroud P.-F."/>
            <person name="Lindquist E."/>
            <person name="Kamisugi Y."/>
            <person name="Tanahashi T."/>
            <person name="Sakakibara K."/>
            <person name="Fujita T."/>
            <person name="Oishi K."/>
            <person name="Shin-I T."/>
            <person name="Kuroki Y."/>
            <person name="Toyoda A."/>
            <person name="Suzuki Y."/>
            <person name="Hashimoto A."/>
            <person name="Yamaguchi K."/>
            <person name="Sugano A."/>
            <person name="Kohara Y."/>
            <person name="Fujiyama A."/>
            <person name="Anterola A."/>
            <person name="Aoki S."/>
            <person name="Ashton N."/>
            <person name="Barbazuk W.B."/>
            <person name="Barker E."/>
            <person name="Bennetzen J."/>
            <person name="Bezanilla M."/>
            <person name="Blankenship R."/>
            <person name="Cho S.H."/>
            <person name="Dutcher S."/>
            <person name="Estelle M."/>
            <person name="Fawcett J.A."/>
            <person name="Gundlach H."/>
            <person name="Hanada K."/>
            <person name="Heyl A."/>
            <person name="Hicks K.A."/>
            <person name="Hugh J."/>
            <person name="Lohr M."/>
            <person name="Mayer K."/>
            <person name="Melkozernov A."/>
            <person name="Murata T."/>
            <person name="Nelson D."/>
            <person name="Pils B."/>
            <person name="Prigge M."/>
            <person name="Reiss B."/>
            <person name="Renner T."/>
            <person name="Rombauts S."/>
            <person name="Rushton P."/>
            <person name="Sanderfoot A."/>
            <person name="Schween G."/>
            <person name="Shiu S.-H."/>
            <person name="Stueber K."/>
            <person name="Theodoulou F.L."/>
            <person name="Tu H."/>
            <person name="Van de Peer Y."/>
            <person name="Verrier P.J."/>
            <person name="Waters E."/>
            <person name="Wood A."/>
            <person name="Yang L."/>
            <person name="Cove D."/>
            <person name="Cuming A."/>
            <person name="Hasebe M."/>
            <person name="Lucas S."/>
            <person name="Mishler D.B."/>
            <person name="Reski R."/>
            <person name="Grigoriev I."/>
            <person name="Quatrano R.S."/>
            <person name="Boore J.L."/>
        </authorList>
    </citation>
    <scope>NUCLEOTIDE SEQUENCE [LARGE SCALE GENOMIC DNA]</scope>
    <source>
        <strain evidence="10 11">cv. Gransden 2004</strain>
    </source>
</reference>
<evidence type="ECO:0000256" key="5">
    <source>
        <dbReference type="ARBA" id="ARBA00022794"/>
    </source>
</evidence>
<dbReference type="GO" id="GO:0030030">
    <property type="term" value="P:cell projection organization"/>
    <property type="evidence" value="ECO:0007669"/>
    <property type="project" value="UniProtKB-KW"/>
</dbReference>
<feature type="domain" description="FGFR1 oncogene partner (FOP) N-terminal dimerisation" evidence="9">
    <location>
        <begin position="66"/>
        <end position="143"/>
    </location>
</feature>